<keyword evidence="2" id="KW-1185">Reference proteome</keyword>
<dbReference type="SUPFAM" id="SSF48498">
    <property type="entry name" value="Tetracyclin repressor-like, C-terminal domain"/>
    <property type="match status" value="1"/>
</dbReference>
<sequence length="137" mass="15029">MLRGVAEHAITEMGRALTAARLDALPIDRAIAHVTAMFVRTCTEFAALISLDDVHVDPETKNRVLRQPLRRLIARGMKDGTLRGDLPPEVLFEMFSALIVRALSLTAAGTVTPEHATDAVVAVFLDGTRELSSRRQR</sequence>
<dbReference type="RefSeq" id="WP_224864971.1">
    <property type="nucleotide sequence ID" value="NZ_JAYJJT010000025.1"/>
</dbReference>
<dbReference type="Gene3D" id="1.10.357.10">
    <property type="entry name" value="Tetracycline Repressor, domain 2"/>
    <property type="match status" value="1"/>
</dbReference>
<name>A0ABU5YNR2_9MYCO</name>
<gene>
    <name evidence="1" type="ORF">KV112_18500</name>
</gene>
<proteinExistence type="predicted"/>
<dbReference type="Proteomes" id="UP001299046">
    <property type="component" value="Unassembled WGS sequence"/>
</dbReference>
<organism evidence="1 2">
    <name type="scientific">[Mycobacterium] zoologicum</name>
    <dbReference type="NCBI Taxonomy" id="2872311"/>
    <lineage>
        <taxon>Bacteria</taxon>
        <taxon>Bacillati</taxon>
        <taxon>Actinomycetota</taxon>
        <taxon>Actinomycetes</taxon>
        <taxon>Mycobacteriales</taxon>
        <taxon>Mycobacteriaceae</taxon>
        <taxon>Mycolicibacter</taxon>
    </lineage>
</organism>
<protein>
    <recommendedName>
        <fullName evidence="3">TetR family transcriptional regulator</fullName>
    </recommendedName>
</protein>
<evidence type="ECO:0008006" key="3">
    <source>
        <dbReference type="Google" id="ProtNLM"/>
    </source>
</evidence>
<accession>A0ABU5YNR2</accession>
<evidence type="ECO:0000313" key="1">
    <source>
        <dbReference type="EMBL" id="MEB3051707.1"/>
    </source>
</evidence>
<reference evidence="1 2" key="1">
    <citation type="submission" date="2023-12" db="EMBL/GenBank/DDBJ databases">
        <title>Description of new species of Mycobacterium terrae complex isolated from sewage at the Sao Paulo Zoological Park Foundation in Brazil.</title>
        <authorList>
            <person name="Romagnoli C.L."/>
            <person name="Conceicao E.C."/>
            <person name="Machado E."/>
            <person name="Barreto L.B.P.F."/>
            <person name="Sharma A."/>
            <person name="Silva N.M."/>
            <person name="Marques L.E."/>
            <person name="Juliana M.A."/>
            <person name="Lourenco M.C.S."/>
            <person name="Digiampietri L.A."/>
            <person name="Suffys P.N."/>
            <person name="Viana-Niero C."/>
        </authorList>
    </citation>
    <scope>NUCLEOTIDE SEQUENCE [LARGE SCALE GENOMIC DNA]</scope>
    <source>
        <strain evidence="1 2">MYC123</strain>
    </source>
</reference>
<dbReference type="EMBL" id="JAYJJT010000025">
    <property type="protein sequence ID" value="MEB3051707.1"/>
    <property type="molecule type" value="Genomic_DNA"/>
</dbReference>
<evidence type="ECO:0000313" key="2">
    <source>
        <dbReference type="Proteomes" id="UP001299046"/>
    </source>
</evidence>
<dbReference type="InterPro" id="IPR036271">
    <property type="entry name" value="Tet_transcr_reg_TetR-rel_C_sf"/>
</dbReference>
<comment type="caution">
    <text evidence="1">The sequence shown here is derived from an EMBL/GenBank/DDBJ whole genome shotgun (WGS) entry which is preliminary data.</text>
</comment>